<reference evidence="2" key="1">
    <citation type="submission" date="2021-01" db="EMBL/GenBank/DDBJ databases">
        <authorList>
            <person name="Corre E."/>
            <person name="Pelletier E."/>
            <person name="Niang G."/>
            <person name="Scheremetjew M."/>
            <person name="Finn R."/>
            <person name="Kale V."/>
            <person name="Holt S."/>
            <person name="Cochrane G."/>
            <person name="Meng A."/>
            <person name="Brown T."/>
            <person name="Cohen L."/>
        </authorList>
    </citation>
    <scope>NUCLEOTIDE SEQUENCE</scope>
    <source>
        <strain evidence="2">DIVA3 518/3/11/1/6</strain>
    </source>
</reference>
<proteinExistence type="predicted"/>
<gene>
    <name evidence="2" type="ORF">VSP0166_LOCUS17846</name>
</gene>
<keyword evidence="1" id="KW-0472">Membrane</keyword>
<dbReference type="EMBL" id="HBKP01025650">
    <property type="protein sequence ID" value="CAE2241570.1"/>
    <property type="molecule type" value="Transcribed_RNA"/>
</dbReference>
<name>A0A7S4MT73_9EUKA</name>
<dbReference type="AlphaFoldDB" id="A0A7S4MT73"/>
<sequence>MHDNDTYGEHKQNQKVTKQSLCWLVIVLIVNGTMVGIGIWGKGECASNPIDIGVWLIVTGVTGIAFILMSFLPKLEAACGCCFGIFGLAWFIVGGVCLFSDGGKALCASTAVWNWALAFWIINAIMITMSVCFICCFFGLAAVLGLVAAKIANSEERENLV</sequence>
<protein>
    <submittedName>
        <fullName evidence="2">Uncharacterized protein</fullName>
    </submittedName>
</protein>
<feature type="transmembrane region" description="Helical" evidence="1">
    <location>
        <begin position="79"/>
        <end position="99"/>
    </location>
</feature>
<feature type="transmembrane region" description="Helical" evidence="1">
    <location>
        <begin position="21"/>
        <end position="40"/>
    </location>
</feature>
<keyword evidence="1" id="KW-0812">Transmembrane</keyword>
<organism evidence="2">
    <name type="scientific">Vannella robusta</name>
    <dbReference type="NCBI Taxonomy" id="1487602"/>
    <lineage>
        <taxon>Eukaryota</taxon>
        <taxon>Amoebozoa</taxon>
        <taxon>Discosea</taxon>
        <taxon>Flabellinia</taxon>
        <taxon>Vannellidae</taxon>
        <taxon>Vannella</taxon>
    </lineage>
</organism>
<evidence type="ECO:0000256" key="1">
    <source>
        <dbReference type="SAM" id="Phobius"/>
    </source>
</evidence>
<feature type="transmembrane region" description="Helical" evidence="1">
    <location>
        <begin position="52"/>
        <end position="72"/>
    </location>
</feature>
<feature type="transmembrane region" description="Helical" evidence="1">
    <location>
        <begin position="119"/>
        <end position="147"/>
    </location>
</feature>
<keyword evidence="1" id="KW-1133">Transmembrane helix</keyword>
<accession>A0A7S4MT73</accession>
<evidence type="ECO:0000313" key="2">
    <source>
        <dbReference type="EMBL" id="CAE2241570.1"/>
    </source>
</evidence>